<dbReference type="RefSeq" id="WP_386192142.1">
    <property type="nucleotide sequence ID" value="NZ_JBHSBC010000023.1"/>
</dbReference>
<reference evidence="3" key="1">
    <citation type="journal article" date="2019" name="Int. J. Syst. Evol. Microbiol.">
        <title>The Global Catalogue of Microorganisms (GCM) 10K type strain sequencing project: providing services to taxonomists for standard genome sequencing and annotation.</title>
        <authorList>
            <consortium name="The Broad Institute Genomics Platform"/>
            <consortium name="The Broad Institute Genome Sequencing Center for Infectious Disease"/>
            <person name="Wu L."/>
            <person name="Ma J."/>
        </authorList>
    </citation>
    <scope>NUCLEOTIDE SEQUENCE [LARGE SCALE GENOMIC DNA]</scope>
    <source>
        <strain evidence="3">TBRC 7912</strain>
    </source>
</reference>
<dbReference type="Proteomes" id="UP001595698">
    <property type="component" value="Unassembled WGS sequence"/>
</dbReference>
<evidence type="ECO:0000256" key="1">
    <source>
        <dbReference type="SAM" id="SignalP"/>
    </source>
</evidence>
<comment type="caution">
    <text evidence="2">The sequence shown here is derived from an EMBL/GenBank/DDBJ whole genome shotgun (WGS) entry which is preliminary data.</text>
</comment>
<feature type="chain" id="PRO_5046123883" description="WD40 repeat domain-containing protein" evidence="1">
    <location>
        <begin position="22"/>
        <end position="335"/>
    </location>
</feature>
<keyword evidence="3" id="KW-1185">Reference proteome</keyword>
<dbReference type="InterPro" id="IPR011042">
    <property type="entry name" value="6-blade_b-propeller_TolB-like"/>
</dbReference>
<protein>
    <recommendedName>
        <fullName evidence="4">WD40 repeat domain-containing protein</fullName>
    </recommendedName>
</protein>
<evidence type="ECO:0000313" key="2">
    <source>
        <dbReference type="EMBL" id="MFC3983186.1"/>
    </source>
</evidence>
<accession>A0ABV8F5I2</accession>
<proteinExistence type="predicted"/>
<name>A0ABV8F5I2_9ACTN</name>
<keyword evidence="1" id="KW-0732">Signal</keyword>
<evidence type="ECO:0008006" key="4">
    <source>
        <dbReference type="Google" id="ProtNLM"/>
    </source>
</evidence>
<gene>
    <name evidence="2" type="ORF">ACFOYY_23845</name>
</gene>
<dbReference type="SUPFAM" id="SSF82171">
    <property type="entry name" value="DPP6 N-terminal domain-like"/>
    <property type="match status" value="1"/>
</dbReference>
<dbReference type="Gene3D" id="2.120.10.30">
    <property type="entry name" value="TolB, C-terminal domain"/>
    <property type="match status" value="1"/>
</dbReference>
<dbReference type="EMBL" id="JBHSBC010000023">
    <property type="protein sequence ID" value="MFC3983186.1"/>
    <property type="molecule type" value="Genomic_DNA"/>
</dbReference>
<evidence type="ECO:0000313" key="3">
    <source>
        <dbReference type="Proteomes" id="UP001595698"/>
    </source>
</evidence>
<organism evidence="2 3">
    <name type="scientific">Streptosporangium jomthongense</name>
    <dbReference type="NCBI Taxonomy" id="1193683"/>
    <lineage>
        <taxon>Bacteria</taxon>
        <taxon>Bacillati</taxon>
        <taxon>Actinomycetota</taxon>
        <taxon>Actinomycetes</taxon>
        <taxon>Streptosporangiales</taxon>
        <taxon>Streptosporangiaceae</taxon>
        <taxon>Streptosporangium</taxon>
    </lineage>
</organism>
<sequence length="335" mass="35556">MSSIRGLAVLALGTVTATVVAMTMTVPPAEARTDDLVRYAWIKSCAKGDHTVPCGKWTLTLRSGRTVRLDDARVNPRRANGTVDKDAGTTFAVSGDGRVVNYLRGDVLVVRDVTSGKVVPLPGRAATLPKGLDQASVDTMLSEDGSAVVIDYLDDEERLPSLLVDRESGKIATLPAKINVMGFSPDGRHVLTSRYTDDSTTEFVVFDGAGRVTASRVVPQIVANNSPVALANDGTTTAFVVTGAMTKKARLHTYSLTSDTVSAAVRLGVSVNDGAQRLSWNPAGALTLWTSFSEAHGGQVTSAAKRTVNARTGTVRTVDSFPIKNAPWSWWLPGE</sequence>
<feature type="signal peptide" evidence="1">
    <location>
        <begin position="1"/>
        <end position="21"/>
    </location>
</feature>